<protein>
    <submittedName>
        <fullName evidence="2">MFS domain-containing protein</fullName>
    </submittedName>
</protein>
<evidence type="ECO:0000313" key="1">
    <source>
        <dbReference type="Proteomes" id="UP000095286"/>
    </source>
</evidence>
<organism evidence="1 2">
    <name type="scientific">Rhabditophanes sp. KR3021</name>
    <dbReference type="NCBI Taxonomy" id="114890"/>
    <lineage>
        <taxon>Eukaryota</taxon>
        <taxon>Metazoa</taxon>
        <taxon>Ecdysozoa</taxon>
        <taxon>Nematoda</taxon>
        <taxon>Chromadorea</taxon>
        <taxon>Rhabditida</taxon>
        <taxon>Tylenchina</taxon>
        <taxon>Panagrolaimomorpha</taxon>
        <taxon>Strongyloidoidea</taxon>
        <taxon>Alloionematidae</taxon>
        <taxon>Rhabditophanes</taxon>
    </lineage>
</organism>
<dbReference type="WBParaSite" id="RSKR_0000979100.1">
    <property type="protein sequence ID" value="RSKR_0000979100.1"/>
    <property type="gene ID" value="RSKR_0000979100"/>
</dbReference>
<sequence>MLECVGKTDPVALLLMKLSPKLRTTIVISGAVLIHLTLGTYHTFGNALPYMASYMRNHTDPNIRIEHMAWIPMLQGCFPFAMIVGGYISLTLSPRAAVGIGCFLMSFGVFITSYTISYSFPMFLFSYGVCFGVGNGIAYVTAVAVAINWAPNNIGFASGIVAAGFGISSSIFAPIQTELINPNNFETTKDGYFTQEELLKNVPDVFTKLSMMYACMQLVGLIVMCNPPIENEIEEEVIKSSSSDIEDLSKFSSTKYKNKNTDECMKPSEVIKSPTFHLLFISLFCCSFYGNFYYNFYKTFGELISNDDKFFAYAFSIGSVANAIARVAWGILTDVTSFQVTLSVASVLAGGLLLTMPLTRLAGVYVYFIWLILMFTCLAATHALFITAIVKCFGAKYKSSNYGLLILSTTLSGIALALSTQFLLADLGYTWAFILVSAFPFTAFILTLLLHLTPQGKHIT</sequence>
<accession>A0AC35UBU3</accession>
<proteinExistence type="predicted"/>
<name>A0AC35UBU3_9BILA</name>
<dbReference type="Proteomes" id="UP000095286">
    <property type="component" value="Unplaced"/>
</dbReference>
<evidence type="ECO:0000313" key="2">
    <source>
        <dbReference type="WBParaSite" id="RSKR_0000979100.1"/>
    </source>
</evidence>
<reference evidence="2" key="1">
    <citation type="submission" date="2016-11" db="UniProtKB">
        <authorList>
            <consortium name="WormBaseParasite"/>
        </authorList>
    </citation>
    <scope>IDENTIFICATION</scope>
    <source>
        <strain evidence="2">KR3021</strain>
    </source>
</reference>